<feature type="compositionally biased region" description="Basic and acidic residues" evidence="1">
    <location>
        <begin position="7"/>
        <end position="27"/>
    </location>
</feature>
<dbReference type="AlphaFoldDB" id="A0A2K8SQR0"/>
<accession>A0A2K8SQR0</accession>
<dbReference type="KEGG" id="nfl:COO91_03081"/>
<keyword evidence="3" id="KW-1185">Reference proteome</keyword>
<dbReference type="EMBL" id="CP024785">
    <property type="protein sequence ID" value="AUB37145.1"/>
    <property type="molecule type" value="Genomic_DNA"/>
</dbReference>
<evidence type="ECO:0000313" key="2">
    <source>
        <dbReference type="EMBL" id="AUB37145.1"/>
    </source>
</evidence>
<protein>
    <submittedName>
        <fullName evidence="2">Uncharacterized protein</fullName>
    </submittedName>
</protein>
<dbReference type="Proteomes" id="UP000232003">
    <property type="component" value="Chromosome"/>
</dbReference>
<name>A0A2K8SQR0_9NOSO</name>
<evidence type="ECO:0000313" key="3">
    <source>
        <dbReference type="Proteomes" id="UP000232003"/>
    </source>
</evidence>
<gene>
    <name evidence="2" type="ORF">COO91_03081</name>
</gene>
<reference evidence="2 3" key="1">
    <citation type="submission" date="2017-11" db="EMBL/GenBank/DDBJ databases">
        <title>Complete genome of a free-living desiccation-tolerant cyanobacterium and its photosynthetic adaptation to extreme terrestrial habitat.</title>
        <authorList>
            <person name="Shang J."/>
        </authorList>
    </citation>
    <scope>NUCLEOTIDE SEQUENCE [LARGE SCALE GENOMIC DNA]</scope>
    <source>
        <strain evidence="2 3">CCNUN1</strain>
    </source>
</reference>
<proteinExistence type="predicted"/>
<organism evidence="2 3">
    <name type="scientific">Nostoc flagelliforme CCNUN1</name>
    <dbReference type="NCBI Taxonomy" id="2038116"/>
    <lineage>
        <taxon>Bacteria</taxon>
        <taxon>Bacillati</taxon>
        <taxon>Cyanobacteriota</taxon>
        <taxon>Cyanophyceae</taxon>
        <taxon>Nostocales</taxon>
        <taxon>Nostocaceae</taxon>
        <taxon>Nostoc</taxon>
    </lineage>
</organism>
<evidence type="ECO:0000256" key="1">
    <source>
        <dbReference type="SAM" id="MobiDB-lite"/>
    </source>
</evidence>
<sequence>MISCDRNSSDQKRQGSREQGAKGKDSKFTLPRGIQRK</sequence>
<feature type="region of interest" description="Disordered" evidence="1">
    <location>
        <begin position="1"/>
        <end position="37"/>
    </location>
</feature>